<dbReference type="PANTHER" id="PTHR33542:SF3">
    <property type="entry name" value="SIROHYDROCHLORIN FERROCHELATASE, CHLOROPLASTIC"/>
    <property type="match status" value="1"/>
</dbReference>
<keyword evidence="3" id="KW-0170">Cobalt</keyword>
<feature type="binding site" evidence="2">
    <location>
        <begin position="202"/>
        <end position="203"/>
    </location>
    <ligand>
        <name>substrate</name>
    </ligand>
</feature>
<dbReference type="CDD" id="cd03413">
    <property type="entry name" value="CbiK_C"/>
    <property type="match status" value="1"/>
</dbReference>
<dbReference type="PIRSF" id="PIRSF033579">
    <property type="entry name" value="Anaer_Co_chel"/>
    <property type="match status" value="1"/>
</dbReference>
<accession>A0A3A3GF86</accession>
<dbReference type="CDD" id="cd03412">
    <property type="entry name" value="CbiK_N"/>
    <property type="match status" value="1"/>
</dbReference>
<evidence type="ECO:0000256" key="3">
    <source>
        <dbReference type="PIRSR" id="PIRSR033579-3"/>
    </source>
</evidence>
<dbReference type="InterPro" id="IPR010388">
    <property type="entry name" value="Anaerobic_Co-chelatase"/>
</dbReference>
<proteinExistence type="predicted"/>
<feature type="binding site" evidence="2">
    <location>
        <begin position="87"/>
        <end position="94"/>
    </location>
    <ligand>
        <name>substrate</name>
    </ligand>
</feature>
<dbReference type="RefSeq" id="WP_119794554.1">
    <property type="nucleotide sequence ID" value="NZ_QYZD01000014.1"/>
</dbReference>
<dbReference type="SUPFAM" id="SSF53800">
    <property type="entry name" value="Chelatase"/>
    <property type="match status" value="1"/>
</dbReference>
<comment type="caution">
    <text evidence="4">The sequence shown here is derived from an EMBL/GenBank/DDBJ whole genome shotgun (WGS) entry which is preliminary data.</text>
</comment>
<reference evidence="4 5" key="1">
    <citation type="submission" date="2018-09" db="EMBL/GenBank/DDBJ databases">
        <title>Paenibacillus SK2017-BO5.</title>
        <authorList>
            <person name="Piskunova J.V."/>
            <person name="Dubiley S.A."/>
            <person name="Severinov K.V."/>
        </authorList>
    </citation>
    <scope>NUCLEOTIDE SEQUENCE [LARGE SCALE GENOMIC DNA]</scope>
    <source>
        <strain evidence="4 5">BO5</strain>
    </source>
</reference>
<dbReference type="Pfam" id="PF06180">
    <property type="entry name" value="CbiK"/>
    <property type="match status" value="1"/>
</dbReference>
<dbReference type="OrthoDB" id="9770331at2"/>
<evidence type="ECO:0000313" key="5">
    <source>
        <dbReference type="Proteomes" id="UP000266177"/>
    </source>
</evidence>
<dbReference type="Gene3D" id="3.40.50.1400">
    <property type="match status" value="2"/>
</dbReference>
<dbReference type="Proteomes" id="UP000266177">
    <property type="component" value="Unassembled WGS sequence"/>
</dbReference>
<dbReference type="AlphaFoldDB" id="A0A3A3GF86"/>
<name>A0A3A3GF86_PANTH</name>
<feature type="active site" description="Proton acceptor" evidence="1">
    <location>
        <position position="147"/>
    </location>
</feature>
<dbReference type="GO" id="GO:0016852">
    <property type="term" value="F:sirohydrochlorin cobaltochelatase activity"/>
    <property type="evidence" value="ECO:0007669"/>
    <property type="project" value="InterPro"/>
</dbReference>
<keyword evidence="3" id="KW-0479">Metal-binding</keyword>
<feature type="binding site" evidence="3">
    <location>
        <position position="175"/>
    </location>
    <ligand>
        <name>Co(2+)</name>
        <dbReference type="ChEBI" id="CHEBI:48828"/>
    </ligand>
</feature>
<dbReference type="GO" id="GO:0046872">
    <property type="term" value="F:metal ion binding"/>
    <property type="evidence" value="ECO:0007669"/>
    <property type="project" value="UniProtKB-KW"/>
</dbReference>
<dbReference type="PANTHER" id="PTHR33542">
    <property type="entry name" value="SIROHYDROCHLORIN FERROCHELATASE, CHLOROPLASTIC"/>
    <property type="match status" value="1"/>
</dbReference>
<sequence length="264" mass="29581">MNQTQAILVVSFGTSYPETRAKTIEACENKIRDMFPDYDVFRAFTSNKIRKKLAVRDGLYIDAPAQALEKLKAAGYAKVIIQSLHLINGEEFEKIVSQALPYRDQFEQLLISKPLLDSYEDYGKAIQAVKEQAPRLAADEALVLMGHGSEHHAFSAYACLDHMLDGEPIYLGTVEGYPPLERVIEQLKAAKVRKVHLMPFMLVAGDHAINDMASDEEDSWKSQLTQHGFEAAAYLQGLGENPLIQAQFIEHIRMAMEKEMAAHG</sequence>
<feature type="binding site" evidence="2">
    <location>
        <position position="12"/>
    </location>
    <ligand>
        <name>Co(2+)</name>
        <dbReference type="ChEBI" id="CHEBI:48828"/>
    </ligand>
</feature>
<dbReference type="InterPro" id="IPR050963">
    <property type="entry name" value="Sirohydro_Cobaltochel/CbiX"/>
</dbReference>
<dbReference type="GO" id="GO:0019251">
    <property type="term" value="P:anaerobic cobalamin biosynthetic process"/>
    <property type="evidence" value="ECO:0007669"/>
    <property type="project" value="InterPro"/>
</dbReference>
<evidence type="ECO:0000256" key="2">
    <source>
        <dbReference type="PIRSR" id="PIRSR033579-2"/>
    </source>
</evidence>
<feature type="binding site" evidence="2">
    <location>
        <position position="207"/>
    </location>
    <ligand>
        <name>Co(2+)</name>
        <dbReference type="ChEBI" id="CHEBI:48828"/>
    </ligand>
</feature>
<feature type="binding site" evidence="3">
    <location>
        <position position="147"/>
    </location>
    <ligand>
        <name>Co(2+)</name>
        <dbReference type="ChEBI" id="CHEBI:48828"/>
    </ligand>
</feature>
<evidence type="ECO:0000256" key="1">
    <source>
        <dbReference type="PIRSR" id="PIRSR033579-1"/>
    </source>
</evidence>
<organism evidence="4 5">
    <name type="scientific">Paenibacillus thiaminolyticus</name>
    <name type="common">Bacillus thiaminolyticus</name>
    <dbReference type="NCBI Taxonomy" id="49283"/>
    <lineage>
        <taxon>Bacteria</taxon>
        <taxon>Bacillati</taxon>
        <taxon>Bacillota</taxon>
        <taxon>Bacilli</taxon>
        <taxon>Bacillales</taxon>
        <taxon>Paenibacillaceae</taxon>
        <taxon>Paenibacillus</taxon>
    </lineage>
</organism>
<protein>
    <submittedName>
        <fullName evidence="4">Sirohydrochlorin cobaltochelatase</fullName>
    </submittedName>
</protein>
<gene>
    <name evidence="4" type="ORF">DQX05_15975</name>
</gene>
<evidence type="ECO:0000313" key="4">
    <source>
        <dbReference type="EMBL" id="RJG22744.1"/>
    </source>
</evidence>
<dbReference type="EMBL" id="QYZD01000014">
    <property type="protein sequence ID" value="RJG22744.1"/>
    <property type="molecule type" value="Genomic_DNA"/>
</dbReference>